<dbReference type="PROSITE" id="PS52016">
    <property type="entry name" value="TONB_DEPENDENT_REC_3"/>
    <property type="match status" value="1"/>
</dbReference>
<dbReference type="RefSeq" id="WP_136821714.1">
    <property type="nucleotide sequence ID" value="NZ_BMJX01000005.1"/>
</dbReference>
<dbReference type="SUPFAM" id="SSF49464">
    <property type="entry name" value="Carboxypeptidase regulatory domain-like"/>
    <property type="match status" value="1"/>
</dbReference>
<dbReference type="Gene3D" id="2.40.170.20">
    <property type="entry name" value="TonB-dependent receptor, beta-barrel domain"/>
    <property type="match status" value="1"/>
</dbReference>
<dbReference type="EMBL" id="SUKA01000005">
    <property type="protein sequence ID" value="TJY63722.1"/>
    <property type="molecule type" value="Genomic_DNA"/>
</dbReference>
<keyword evidence="2 7" id="KW-0813">Transport</keyword>
<dbReference type="InterPro" id="IPR023996">
    <property type="entry name" value="TonB-dep_OMP_SusC/RagA"/>
</dbReference>
<dbReference type="InterPro" id="IPR036942">
    <property type="entry name" value="Beta-barrel_TonB_sf"/>
</dbReference>
<evidence type="ECO:0000256" key="4">
    <source>
        <dbReference type="ARBA" id="ARBA00022692"/>
    </source>
</evidence>
<evidence type="ECO:0000256" key="2">
    <source>
        <dbReference type="ARBA" id="ARBA00022448"/>
    </source>
</evidence>
<dbReference type="InterPro" id="IPR037066">
    <property type="entry name" value="Plug_dom_sf"/>
</dbReference>
<keyword evidence="10" id="KW-1185">Reference proteome</keyword>
<evidence type="ECO:0000313" key="9">
    <source>
        <dbReference type="EMBL" id="TJY63722.1"/>
    </source>
</evidence>
<name>A0A4U0H0K0_9SPHI</name>
<evidence type="ECO:0000256" key="3">
    <source>
        <dbReference type="ARBA" id="ARBA00022452"/>
    </source>
</evidence>
<dbReference type="NCBIfam" id="TIGR04057">
    <property type="entry name" value="SusC_RagA_signa"/>
    <property type="match status" value="1"/>
</dbReference>
<dbReference type="Pfam" id="PF13715">
    <property type="entry name" value="CarbopepD_reg_2"/>
    <property type="match status" value="1"/>
</dbReference>
<keyword evidence="4 7" id="KW-0812">Transmembrane</keyword>
<feature type="domain" description="TonB-dependent receptor plug" evidence="8">
    <location>
        <begin position="235"/>
        <end position="340"/>
    </location>
</feature>
<proteinExistence type="inferred from homology"/>
<protein>
    <submittedName>
        <fullName evidence="9">SusC/RagA family TonB-linked outer membrane protein</fullName>
    </submittedName>
</protein>
<dbReference type="InterPro" id="IPR008969">
    <property type="entry name" value="CarboxyPept-like_regulatory"/>
</dbReference>
<dbReference type="Gene3D" id="2.170.130.10">
    <property type="entry name" value="TonB-dependent receptor, plug domain"/>
    <property type="match status" value="1"/>
</dbReference>
<dbReference type="InterPro" id="IPR039426">
    <property type="entry name" value="TonB-dep_rcpt-like"/>
</dbReference>
<dbReference type="InterPro" id="IPR012910">
    <property type="entry name" value="Plug_dom"/>
</dbReference>
<evidence type="ECO:0000256" key="5">
    <source>
        <dbReference type="ARBA" id="ARBA00023136"/>
    </source>
</evidence>
<evidence type="ECO:0000259" key="8">
    <source>
        <dbReference type="Pfam" id="PF07715"/>
    </source>
</evidence>
<evidence type="ECO:0000256" key="6">
    <source>
        <dbReference type="ARBA" id="ARBA00023237"/>
    </source>
</evidence>
<keyword evidence="3 7" id="KW-1134">Transmembrane beta strand</keyword>
<comment type="similarity">
    <text evidence="7">Belongs to the TonB-dependent receptor family.</text>
</comment>
<dbReference type="GO" id="GO:0009279">
    <property type="term" value="C:cell outer membrane"/>
    <property type="evidence" value="ECO:0007669"/>
    <property type="project" value="UniProtKB-SubCell"/>
</dbReference>
<dbReference type="InterPro" id="IPR023997">
    <property type="entry name" value="TonB-dep_OMP_SusC/RagA_CS"/>
</dbReference>
<evidence type="ECO:0000256" key="1">
    <source>
        <dbReference type="ARBA" id="ARBA00004571"/>
    </source>
</evidence>
<dbReference type="Gene3D" id="2.60.40.1120">
    <property type="entry name" value="Carboxypeptidase-like, regulatory domain"/>
    <property type="match status" value="1"/>
</dbReference>
<dbReference type="SUPFAM" id="SSF56935">
    <property type="entry name" value="Porins"/>
    <property type="match status" value="1"/>
</dbReference>
<keyword evidence="6 7" id="KW-0998">Cell outer membrane</keyword>
<evidence type="ECO:0000256" key="7">
    <source>
        <dbReference type="PROSITE-ProRule" id="PRU01360"/>
    </source>
</evidence>
<evidence type="ECO:0000313" key="10">
    <source>
        <dbReference type="Proteomes" id="UP000309872"/>
    </source>
</evidence>
<dbReference type="NCBIfam" id="TIGR04056">
    <property type="entry name" value="OMP_RagA_SusC"/>
    <property type="match status" value="1"/>
</dbReference>
<dbReference type="OrthoDB" id="9768177at2"/>
<comment type="caution">
    <text evidence="9">The sequence shown here is derived from an EMBL/GenBank/DDBJ whole genome shotgun (WGS) entry which is preliminary data.</text>
</comment>
<keyword evidence="5 7" id="KW-0472">Membrane</keyword>
<dbReference type="Proteomes" id="UP000309872">
    <property type="component" value="Unassembled WGS sequence"/>
</dbReference>
<reference evidence="9 10" key="1">
    <citation type="submission" date="2019-04" db="EMBL/GenBank/DDBJ databases">
        <title>Sphingobacterium olei sp. nov., isolated from oil-contaminated soil.</title>
        <authorList>
            <person name="Liu B."/>
        </authorList>
    </citation>
    <scope>NUCLEOTIDE SEQUENCE [LARGE SCALE GENOMIC DNA]</scope>
    <source>
        <strain evidence="9 10">Y3L14</strain>
    </source>
</reference>
<sequence length="1198" mass="135204">MKASFTNRLYPEHRGKIHPIKLLLLMKLIVLFICLFSFSSIASTFSQQIDLSVRNEKLVNVIKELRKQSKGYDFAFNAAILEKATPVTIELRSIELIRALEMIFKDQPLDYEIKNKTILIKERPVARGIQKQTGNSTELQQETIRGRVVDSLGNPLAGVTVRVQNKNIATATDSEGKFELNGVSSDDVLSLELIGYQPRRIVADKIDMPIAMAIAFGEIKEVDITISTGIQSIPKERATGSFSQINNELLNRTVSTGVMDRIADVVPGLIFNKGIGAAQGLVIRGQTSISENTSRPLIVIDNFPYEGDINNINPNDVENITILKDAAASSIWGALAGNGVIVITTKQGKLNQKPQVNFNTNYTIGAKPDMFYQPVMSTSDFIDNEMRLFDLNVYRPGELNQYALNYPLTPLVELLIRKRDNPELASEIDDNIAQLRTYDVRNDIEKYLYRNQQNQQYALSLQGGSSNQRYLLSVGYDKNLNSEVGNGLDRITINANNTYGFFNNSLELGTSIFYTDNSRDNNAVESLRYTTFSGGISSTMYPYARLADEHSNPLALTNNIRIPFAEIGMERGLLDWYYRPLDELDHADNTRKTIDYRINTSLKYNINQMFNAQVFYQYGNTTNDQRQHYSTDTYFTRNLINYYTNIATGTNLATRNIPLGGILDTDISSISSHNFRAQLNFDHSIAKLHEMNAIAGYEIRDQRTQGSETRLYGYEDEYATSKLVNYVNLFPTYVLAAYQLRIPNMDVSSDLTDRFVSIYGNASYLYDKRYLLSGSVRFDRSNIFGVETNKKGVPLYSLGVAWNLEKEAFLTPLWIQQLKLRATYGTSGNVNRGISALSTIAYSSSVDPLTGQQYATLRNAPNPNLRWEKINTMNFGVDFGVLDSRISGSFDIYKKWGYDIISTVPYATQSGVQQFTGNYANTEAKGIDINLQTRNIEGRFNWTTDLQMSFTSDKVTKSKLLTTASIVNVIVNSPGEGIYPYEGKPLFALYGYKWAGLNSQTGDPQGYLNGEISMDYTAMQNEVNSDIDKLTYFGTARPRYFGAIRNTFAYRNFSLSANISYRFDYFFRKPSVNYDLVNVGTISHGDYENRWQNPGDDLHTHIPSLPSLTAHSGRSGFYTLSEVLVEKGDNFRLQDIVLSYDINNRSIRSLPVRNIRVYAYANNLGILWKATDTYADPDYYRASFVPVRTFSIGLNADF</sequence>
<organism evidence="9 10">
    <name type="scientific">Sphingobacterium alkalisoli</name>
    <dbReference type="NCBI Taxonomy" id="1874115"/>
    <lineage>
        <taxon>Bacteria</taxon>
        <taxon>Pseudomonadati</taxon>
        <taxon>Bacteroidota</taxon>
        <taxon>Sphingobacteriia</taxon>
        <taxon>Sphingobacteriales</taxon>
        <taxon>Sphingobacteriaceae</taxon>
        <taxon>Sphingobacterium</taxon>
    </lineage>
</organism>
<dbReference type="AlphaFoldDB" id="A0A4U0H0K0"/>
<comment type="subcellular location">
    <subcellularLocation>
        <location evidence="1 7">Cell outer membrane</location>
        <topology evidence="1 7">Multi-pass membrane protein</topology>
    </subcellularLocation>
</comment>
<gene>
    <name evidence="9" type="ORF">FAZ19_15745</name>
</gene>
<accession>A0A4U0H0K0</accession>
<dbReference type="Pfam" id="PF07715">
    <property type="entry name" value="Plug"/>
    <property type="match status" value="1"/>
</dbReference>